<evidence type="ECO:0000313" key="2">
    <source>
        <dbReference type="EMBL" id="GBN44441.1"/>
    </source>
</evidence>
<name>A0A4Y2NXW2_ARAVE</name>
<dbReference type="EMBL" id="BGPR01290223">
    <property type="protein sequence ID" value="GBN44441.1"/>
    <property type="molecule type" value="Genomic_DNA"/>
</dbReference>
<evidence type="ECO:0000313" key="3">
    <source>
        <dbReference type="Proteomes" id="UP000499080"/>
    </source>
</evidence>
<reference evidence="1 3" key="1">
    <citation type="journal article" date="2019" name="Sci. Rep.">
        <title>Orb-weaving spider Araneus ventricosus genome elucidates the spidroin gene catalogue.</title>
        <authorList>
            <person name="Kono N."/>
            <person name="Nakamura H."/>
            <person name="Ohtoshi R."/>
            <person name="Moran D.A.P."/>
            <person name="Shinohara A."/>
            <person name="Yoshida Y."/>
            <person name="Fujiwara M."/>
            <person name="Mori M."/>
            <person name="Tomita M."/>
            <person name="Arakawa K."/>
        </authorList>
    </citation>
    <scope>NUCLEOTIDE SEQUENCE [LARGE SCALE GENOMIC DNA]</scope>
</reference>
<gene>
    <name evidence="1" type="ORF">AVEN_10969_1</name>
    <name evidence="2" type="ORF">AVEN_17127_1</name>
</gene>
<proteinExistence type="predicted"/>
<accession>A0A4Y2NXW2</accession>
<feature type="non-terminal residue" evidence="1">
    <location>
        <position position="75"/>
    </location>
</feature>
<dbReference type="EMBL" id="BGPR01290072">
    <property type="protein sequence ID" value="GBN44131.1"/>
    <property type="molecule type" value="Genomic_DNA"/>
</dbReference>
<evidence type="ECO:0000313" key="1">
    <source>
        <dbReference type="EMBL" id="GBN44131.1"/>
    </source>
</evidence>
<protein>
    <submittedName>
        <fullName evidence="1">Uncharacterized protein</fullName>
    </submittedName>
</protein>
<comment type="caution">
    <text evidence="1">The sequence shown here is derived from an EMBL/GenBank/DDBJ whole genome shotgun (WGS) entry which is preliminary data.</text>
</comment>
<keyword evidence="3" id="KW-1185">Reference proteome</keyword>
<dbReference type="Proteomes" id="UP000499080">
    <property type="component" value="Unassembled WGS sequence"/>
</dbReference>
<sequence>MLFRKEREKAVGRMVINGTLKGEIRDERITRVTRVTVNKCFNVGLRSSHWGLRKEFDSHAKTTEKTLYGRSSISR</sequence>
<organism evidence="1 3">
    <name type="scientific">Araneus ventricosus</name>
    <name type="common">Orbweaver spider</name>
    <name type="synonym">Epeira ventricosa</name>
    <dbReference type="NCBI Taxonomy" id="182803"/>
    <lineage>
        <taxon>Eukaryota</taxon>
        <taxon>Metazoa</taxon>
        <taxon>Ecdysozoa</taxon>
        <taxon>Arthropoda</taxon>
        <taxon>Chelicerata</taxon>
        <taxon>Arachnida</taxon>
        <taxon>Araneae</taxon>
        <taxon>Araneomorphae</taxon>
        <taxon>Entelegynae</taxon>
        <taxon>Araneoidea</taxon>
        <taxon>Araneidae</taxon>
        <taxon>Araneus</taxon>
    </lineage>
</organism>
<dbReference type="AlphaFoldDB" id="A0A4Y2NXW2"/>